<accession>A0ABP3KX85</accession>
<reference evidence="4" key="1">
    <citation type="journal article" date="2019" name="Int. J. Syst. Evol. Microbiol.">
        <title>The Global Catalogue of Microorganisms (GCM) 10K type strain sequencing project: providing services to taxonomists for standard genome sequencing and annotation.</title>
        <authorList>
            <consortium name="The Broad Institute Genomics Platform"/>
            <consortium name="The Broad Institute Genome Sequencing Center for Infectious Disease"/>
            <person name="Wu L."/>
            <person name="Ma J."/>
        </authorList>
    </citation>
    <scope>NUCLEOTIDE SEQUENCE [LARGE SCALE GENOMIC DNA]</scope>
    <source>
        <strain evidence="4">JCM 14162</strain>
    </source>
</reference>
<proteinExistence type="predicted"/>
<evidence type="ECO:0000256" key="2">
    <source>
        <dbReference type="SAM" id="SignalP"/>
    </source>
</evidence>
<keyword evidence="1" id="KW-0472">Membrane</keyword>
<feature type="chain" id="PRO_5046257214" evidence="2">
    <location>
        <begin position="22"/>
        <end position="84"/>
    </location>
</feature>
<name>A0ABP3KX85_9SPHN</name>
<feature type="transmembrane region" description="Helical" evidence="1">
    <location>
        <begin position="54"/>
        <end position="72"/>
    </location>
</feature>
<keyword evidence="1" id="KW-0812">Transmembrane</keyword>
<keyword evidence="4" id="KW-1185">Reference proteome</keyword>
<gene>
    <name evidence="3" type="ORF">GCM10009096_32490</name>
</gene>
<keyword evidence="1" id="KW-1133">Transmembrane helix</keyword>
<comment type="caution">
    <text evidence="3">The sequence shown here is derived from an EMBL/GenBank/DDBJ whole genome shotgun (WGS) entry which is preliminary data.</text>
</comment>
<evidence type="ECO:0000313" key="4">
    <source>
        <dbReference type="Proteomes" id="UP001500713"/>
    </source>
</evidence>
<protein>
    <submittedName>
        <fullName evidence="3">Uncharacterized protein</fullName>
    </submittedName>
</protein>
<organism evidence="3 4">
    <name type="scientific">Parasphingorhabdus litoris</name>
    <dbReference type="NCBI Taxonomy" id="394733"/>
    <lineage>
        <taxon>Bacteria</taxon>
        <taxon>Pseudomonadati</taxon>
        <taxon>Pseudomonadota</taxon>
        <taxon>Alphaproteobacteria</taxon>
        <taxon>Sphingomonadales</taxon>
        <taxon>Sphingomonadaceae</taxon>
        <taxon>Parasphingorhabdus</taxon>
    </lineage>
</organism>
<feature type="signal peptide" evidence="2">
    <location>
        <begin position="1"/>
        <end position="21"/>
    </location>
</feature>
<sequence length="84" mass="8344">MRFKTLAALSALSLSAAPVVAQSQAVAPVTSASVERVSASQEQASNLGGGSDTIIGILAGAIAVGFITLTIINDDDDDDSPTSP</sequence>
<dbReference type="EMBL" id="BAAAEM010000003">
    <property type="protein sequence ID" value="GAA0487138.1"/>
    <property type="molecule type" value="Genomic_DNA"/>
</dbReference>
<keyword evidence="2" id="KW-0732">Signal</keyword>
<dbReference type="Proteomes" id="UP001500713">
    <property type="component" value="Unassembled WGS sequence"/>
</dbReference>
<evidence type="ECO:0000256" key="1">
    <source>
        <dbReference type="SAM" id="Phobius"/>
    </source>
</evidence>
<dbReference type="RefSeq" id="WP_229955764.1">
    <property type="nucleotide sequence ID" value="NZ_BAAAEM010000003.1"/>
</dbReference>
<evidence type="ECO:0000313" key="3">
    <source>
        <dbReference type="EMBL" id="GAA0487138.1"/>
    </source>
</evidence>